<dbReference type="EMBL" id="CP036434">
    <property type="protein sequence ID" value="QDV09467.1"/>
    <property type="molecule type" value="Genomic_DNA"/>
</dbReference>
<organism evidence="1 2">
    <name type="scientific">Saltatorellus ferox</name>
    <dbReference type="NCBI Taxonomy" id="2528018"/>
    <lineage>
        <taxon>Bacteria</taxon>
        <taxon>Pseudomonadati</taxon>
        <taxon>Planctomycetota</taxon>
        <taxon>Planctomycetia</taxon>
        <taxon>Planctomycetia incertae sedis</taxon>
        <taxon>Saltatorellus</taxon>
    </lineage>
</organism>
<evidence type="ECO:0000313" key="1">
    <source>
        <dbReference type="EMBL" id="QDV09467.1"/>
    </source>
</evidence>
<evidence type="ECO:0000313" key="2">
    <source>
        <dbReference type="Proteomes" id="UP000320390"/>
    </source>
</evidence>
<name>A0A518EZF0_9BACT</name>
<dbReference type="SUPFAM" id="SSF49464">
    <property type="entry name" value="Carboxypeptidase regulatory domain-like"/>
    <property type="match status" value="2"/>
</dbReference>
<evidence type="ECO:0008006" key="3">
    <source>
        <dbReference type="Google" id="ProtNLM"/>
    </source>
</evidence>
<dbReference type="AlphaFoldDB" id="A0A518EZF0"/>
<reference evidence="1 2" key="1">
    <citation type="submission" date="2019-02" db="EMBL/GenBank/DDBJ databases">
        <title>Deep-cultivation of Planctomycetes and their phenomic and genomic characterization uncovers novel biology.</title>
        <authorList>
            <person name="Wiegand S."/>
            <person name="Jogler M."/>
            <person name="Boedeker C."/>
            <person name="Pinto D."/>
            <person name="Vollmers J."/>
            <person name="Rivas-Marin E."/>
            <person name="Kohn T."/>
            <person name="Peeters S.H."/>
            <person name="Heuer A."/>
            <person name="Rast P."/>
            <person name="Oberbeckmann S."/>
            <person name="Bunk B."/>
            <person name="Jeske O."/>
            <person name="Meyerdierks A."/>
            <person name="Storesund J.E."/>
            <person name="Kallscheuer N."/>
            <person name="Luecker S."/>
            <person name="Lage O.M."/>
            <person name="Pohl T."/>
            <person name="Merkel B.J."/>
            <person name="Hornburger P."/>
            <person name="Mueller R.-W."/>
            <person name="Bruemmer F."/>
            <person name="Labrenz M."/>
            <person name="Spormann A.M."/>
            <person name="Op den Camp H."/>
            <person name="Overmann J."/>
            <person name="Amann R."/>
            <person name="Jetten M.S.M."/>
            <person name="Mascher T."/>
            <person name="Medema M.H."/>
            <person name="Devos D.P."/>
            <person name="Kaster A.-K."/>
            <person name="Ovreas L."/>
            <person name="Rohde M."/>
            <person name="Galperin M.Y."/>
            <person name="Jogler C."/>
        </authorList>
    </citation>
    <scope>NUCLEOTIDE SEQUENCE [LARGE SCALE GENOMIC DNA]</scope>
    <source>
        <strain evidence="1 2">Poly30</strain>
    </source>
</reference>
<dbReference type="Proteomes" id="UP000320390">
    <property type="component" value="Chromosome"/>
</dbReference>
<sequence length="360" mass="38382">MKRGGFGSGSVPPRVADGTGAFEIALGGGENSVHAVLPGFVSARAEKGPDGVWPEELVLVLGPRALEIRGRVVDETGAPLAGMHVGVLDGEAFGAVGELGSGTSRMKRVEDMASAAGTATYTTSKDGAFRIDGLQSRAYRVLAHEPDRLWGTEVSVEAGQSAVEIVIDREQGSGRLRGRVTDQRGDPLRDVVVHASRAFGAEEDHYNREANELHGASARTDELGVFSFPSMALLDVQLRAYRGLEFQVYHRALSDFEDPAEVDIQLTRNAEFRIEWSEGGPPGAALSMGLEVSDGSQALMYRRYGEGSIICLGEVILEGGSTPVLFAGEGSYEVVLLGENGEVDRFPLELTGEGIQTVHR</sequence>
<accession>A0A518EZF0</accession>
<protein>
    <recommendedName>
        <fullName evidence="3">Carboxypeptidase regulatory-like domain-containing protein</fullName>
    </recommendedName>
</protein>
<gene>
    <name evidence="1" type="ORF">Poly30_50250</name>
</gene>
<proteinExistence type="predicted"/>
<dbReference type="InterPro" id="IPR008969">
    <property type="entry name" value="CarboxyPept-like_regulatory"/>
</dbReference>
<dbReference type="Gene3D" id="2.60.40.1120">
    <property type="entry name" value="Carboxypeptidase-like, regulatory domain"/>
    <property type="match status" value="1"/>
</dbReference>
<keyword evidence="2" id="KW-1185">Reference proteome</keyword>